<organism evidence="1">
    <name type="scientific">Vibrio tasmaniensis</name>
    <dbReference type="NCBI Taxonomy" id="212663"/>
    <lineage>
        <taxon>Bacteria</taxon>
        <taxon>Pseudomonadati</taxon>
        <taxon>Pseudomonadota</taxon>
        <taxon>Gammaproteobacteria</taxon>
        <taxon>Vibrionales</taxon>
        <taxon>Vibrionaceae</taxon>
        <taxon>Vibrio</taxon>
    </lineage>
</organism>
<evidence type="ECO:0000313" key="2">
    <source>
        <dbReference type="EMBL" id="AKN40804.1"/>
    </source>
</evidence>
<dbReference type="EMBL" id="KP795481">
    <property type="protein sequence ID" value="AKN36258.1"/>
    <property type="molecule type" value="Genomic_DNA"/>
</dbReference>
<evidence type="ECO:0000313" key="1">
    <source>
        <dbReference type="EMBL" id="AKN36750.1"/>
    </source>
</evidence>
<accession>A0A0H3ZL42</accession>
<proteinExistence type="predicted"/>
<dbReference type="AlphaFoldDB" id="A0A0H3ZL42"/>
<dbReference type="EMBL" id="KP795708">
    <property type="protein sequence ID" value="AKN40804.1"/>
    <property type="molecule type" value="Genomic_DNA"/>
</dbReference>
<name>A0A0H3ZL42_9VIBR</name>
<dbReference type="EMBL" id="KP795511">
    <property type="protein sequence ID" value="AKN36750.1"/>
    <property type="molecule type" value="Genomic_DNA"/>
</dbReference>
<sequence>MKQKMTITFNASLSYQISRSLKVHKTEVRKGGHYVHYVQWLT</sequence>
<dbReference type="EMBL" id="KP795457">
    <property type="protein sequence ID" value="AKN35901.1"/>
    <property type="molecule type" value="Genomic_DNA"/>
</dbReference>
<protein>
    <submittedName>
        <fullName evidence="1">Uncharacterized protein</fullName>
    </submittedName>
</protein>
<reference evidence="1" key="1">
    <citation type="journal article" date="2015" name="MBio">
        <title>Eco-Evolutionary Dynamics of Episomes among Ecologically Cohesive Bacterial Populations.</title>
        <authorList>
            <person name="Xue H."/>
            <person name="Cordero O.X."/>
            <person name="Camas F.M."/>
            <person name="Trimble W."/>
            <person name="Meyer F."/>
            <person name="Guglielmini J."/>
            <person name="Rocha E.P."/>
            <person name="Polz M.F."/>
        </authorList>
    </citation>
    <scope>NUCLEOTIDE SEQUENCE</scope>
    <source>
        <strain evidence="1">FF_268</strain>
        <strain evidence="2">FF_376</strain>
    </source>
</reference>